<name>A0A7W7HLP6_9ACTN</name>
<evidence type="ECO:0000313" key="3">
    <source>
        <dbReference type="EMBL" id="GIE44812.1"/>
    </source>
</evidence>
<evidence type="ECO:0000313" key="4">
    <source>
        <dbReference type="EMBL" id="MBB4752512.1"/>
    </source>
</evidence>
<organism evidence="4 5">
    <name type="scientific">Actinoplanes lobatus</name>
    <dbReference type="NCBI Taxonomy" id="113568"/>
    <lineage>
        <taxon>Bacteria</taxon>
        <taxon>Bacillati</taxon>
        <taxon>Actinomycetota</taxon>
        <taxon>Actinomycetes</taxon>
        <taxon>Micromonosporales</taxon>
        <taxon>Micromonosporaceae</taxon>
        <taxon>Actinoplanes</taxon>
    </lineage>
</organism>
<dbReference type="EMBL" id="JACHNC010000001">
    <property type="protein sequence ID" value="MBB4752512.1"/>
    <property type="molecule type" value="Genomic_DNA"/>
</dbReference>
<comment type="caution">
    <text evidence="4">The sequence shown here is derived from an EMBL/GenBank/DDBJ whole genome shotgun (WGS) entry which is preliminary data.</text>
</comment>
<protein>
    <recommendedName>
        <fullName evidence="7">PrgI family protein</fullName>
    </recommendedName>
</protein>
<keyword evidence="2" id="KW-1133">Transmembrane helix</keyword>
<reference evidence="3 6" key="2">
    <citation type="submission" date="2021-01" db="EMBL/GenBank/DDBJ databases">
        <title>Whole genome shotgun sequence of Actinoplanes lobatus NBRC 12513.</title>
        <authorList>
            <person name="Komaki H."/>
            <person name="Tamura T."/>
        </authorList>
    </citation>
    <scope>NUCLEOTIDE SEQUENCE [LARGE SCALE GENOMIC DNA]</scope>
    <source>
        <strain evidence="3 6">NBRC 12513</strain>
    </source>
</reference>
<evidence type="ECO:0000313" key="5">
    <source>
        <dbReference type="Proteomes" id="UP000590511"/>
    </source>
</evidence>
<keyword evidence="2" id="KW-0472">Membrane</keyword>
<evidence type="ECO:0008006" key="7">
    <source>
        <dbReference type="Google" id="ProtNLM"/>
    </source>
</evidence>
<keyword evidence="2" id="KW-0812">Transmembrane</keyword>
<dbReference type="InterPro" id="IPR024414">
    <property type="entry name" value="Uncharacterised_PrgI"/>
</dbReference>
<reference evidence="4 5" key="1">
    <citation type="submission" date="2020-08" db="EMBL/GenBank/DDBJ databases">
        <title>Sequencing the genomes of 1000 actinobacteria strains.</title>
        <authorList>
            <person name="Klenk H.-P."/>
        </authorList>
    </citation>
    <scope>NUCLEOTIDE SEQUENCE [LARGE SCALE GENOMIC DNA]</scope>
    <source>
        <strain evidence="4 5">DSM 43150</strain>
    </source>
</reference>
<dbReference type="Proteomes" id="UP000590511">
    <property type="component" value="Unassembled WGS sequence"/>
</dbReference>
<gene>
    <name evidence="3" type="ORF">Alo02nite_77100</name>
    <name evidence="4" type="ORF">BJ964_006673</name>
</gene>
<accession>A0A7W7HLP6</accession>
<keyword evidence="6" id="KW-1185">Reference proteome</keyword>
<dbReference type="RefSeq" id="WP_229807390.1">
    <property type="nucleotide sequence ID" value="NZ_BOMP01000143.1"/>
</dbReference>
<dbReference type="EMBL" id="BOMP01000143">
    <property type="protein sequence ID" value="GIE44812.1"/>
    <property type="molecule type" value="Genomic_DNA"/>
</dbReference>
<feature type="transmembrane region" description="Helical" evidence="2">
    <location>
        <begin position="49"/>
        <end position="71"/>
    </location>
</feature>
<dbReference type="Pfam" id="PF12666">
    <property type="entry name" value="PrgI"/>
    <property type="match status" value="1"/>
</dbReference>
<dbReference type="Proteomes" id="UP000631312">
    <property type="component" value="Unassembled WGS sequence"/>
</dbReference>
<feature type="transmembrane region" description="Helical" evidence="2">
    <location>
        <begin position="20"/>
        <end position="42"/>
    </location>
</feature>
<evidence type="ECO:0000256" key="1">
    <source>
        <dbReference type="SAM" id="MobiDB-lite"/>
    </source>
</evidence>
<proteinExistence type="predicted"/>
<evidence type="ECO:0000313" key="6">
    <source>
        <dbReference type="Proteomes" id="UP000631312"/>
    </source>
</evidence>
<sequence length="289" mass="29693">MDDDLPRVQVPADIGTPDTIAWGLTFRQLAILAAVSGAGWLAYSRFGPLLPAAAWLAAALPVTAVTAVVALGRRDGLPLDVWLRHAFTLHRTPRVQTPGETGARLADTTGPLRTPAPLRSPATTITGDGTLTVDQAVRAVIGCGTVNIGLCTGTEQQALLAGFGAWLNALNGPAQIVVAAHRHDLTPHATAVATAALPHERLRQAAADYAAFLTDLDADREPLRRQVLAVVPAGPAADTTLRAFGGLGVTATRLDGGQVTAALAAAADPFDPPVAGPRAVPGTPITARS</sequence>
<dbReference type="AlphaFoldDB" id="A0A7W7HLP6"/>
<feature type="region of interest" description="Disordered" evidence="1">
    <location>
        <begin position="94"/>
        <end position="125"/>
    </location>
</feature>
<evidence type="ECO:0000256" key="2">
    <source>
        <dbReference type="SAM" id="Phobius"/>
    </source>
</evidence>